<gene>
    <name evidence="13" type="primary">kup</name>
    <name evidence="16" type="ORF">FBZ93_101708</name>
</gene>
<dbReference type="GO" id="GO:0015293">
    <property type="term" value="F:symporter activity"/>
    <property type="evidence" value="ECO:0007669"/>
    <property type="project" value="UniProtKB-UniRule"/>
</dbReference>
<evidence type="ECO:0000256" key="6">
    <source>
        <dbReference type="ARBA" id="ARBA00022538"/>
    </source>
</evidence>
<evidence type="ECO:0000256" key="12">
    <source>
        <dbReference type="ARBA" id="ARBA00023136"/>
    </source>
</evidence>
<feature type="transmembrane region" description="Helical" evidence="13">
    <location>
        <begin position="307"/>
        <end position="334"/>
    </location>
</feature>
<keyword evidence="9 13" id="KW-0630">Potassium</keyword>
<evidence type="ECO:0000256" key="5">
    <source>
        <dbReference type="ARBA" id="ARBA00022519"/>
    </source>
</evidence>
<dbReference type="InterPro" id="IPR053952">
    <property type="entry name" value="K_trans_C"/>
</dbReference>
<keyword evidence="7 13" id="KW-0812">Transmembrane</keyword>
<feature type="transmembrane region" description="Helical" evidence="13">
    <location>
        <begin position="364"/>
        <end position="382"/>
    </location>
</feature>
<keyword evidence="12 13" id="KW-0472">Membrane</keyword>
<evidence type="ECO:0000256" key="11">
    <source>
        <dbReference type="ARBA" id="ARBA00023065"/>
    </source>
</evidence>
<reference evidence="16 17" key="1">
    <citation type="submission" date="2019-06" db="EMBL/GenBank/DDBJ databases">
        <title>Genomic Encyclopedia of Type Strains, Phase IV (KMG-V): Genome sequencing to study the core and pangenomes of soil and plant-associated prokaryotes.</title>
        <authorList>
            <person name="Whitman W."/>
        </authorList>
    </citation>
    <scope>NUCLEOTIDE SEQUENCE [LARGE SCALE GENOMIC DNA]</scope>
    <source>
        <strain evidence="16 17">BR 10355</strain>
    </source>
</reference>
<keyword evidence="4 13" id="KW-1003">Cell membrane</keyword>
<name>A0A560MJ73_9BRAD</name>
<evidence type="ECO:0000259" key="14">
    <source>
        <dbReference type="Pfam" id="PF02705"/>
    </source>
</evidence>
<evidence type="ECO:0000256" key="9">
    <source>
        <dbReference type="ARBA" id="ARBA00022958"/>
    </source>
</evidence>
<comment type="function">
    <text evidence="13">Transport of potassium into the cell. Likely operates as a K(+):H(+) symporter.</text>
</comment>
<dbReference type="EMBL" id="VITY01000001">
    <property type="protein sequence ID" value="TWC07415.1"/>
    <property type="molecule type" value="Genomic_DNA"/>
</dbReference>
<evidence type="ECO:0000256" key="7">
    <source>
        <dbReference type="ARBA" id="ARBA00022692"/>
    </source>
</evidence>
<feature type="transmembrane region" description="Helical" evidence="13">
    <location>
        <begin position="416"/>
        <end position="439"/>
    </location>
</feature>
<evidence type="ECO:0000256" key="13">
    <source>
        <dbReference type="HAMAP-Rule" id="MF_01522"/>
    </source>
</evidence>
<sequence length="644" mass="69391">MAVSVSSTEAQEAQGAGQGTGQGAGHASSGFWALTLGSIGVVFGDIGTSPLYAFREAVGGAAHGQPVTRIMVLGVLSLILWALFTVVTAKYVLLLLRADNNGEGGTLSLMALGQRAIGRRSWPLLALGVVGASMFIGDSMITPAISVLSAVEGLKLATPHLEHYVVPLTILILVVLFAVQRSGTACVASAFGPVMVVWFASLAVMGVVHIMDDPSVLAAINPYYAIQFLLTHGTVGLVTLGAVFLAVTGGEALYADLGHFGRKPIQSGWLFFVLPSLLLNYFGQGALVLSDPAAIENSFYRMVPEVLLLPLIGLATAATVIASQAVITGAYSLISQAVQLGLLPRFEVRYTSETHAGQIYLPRVNRLLLIGVLLLVLLFRTSSGLASAYGIAVSTTMVADGIMGFIVIWKLWNWRVASAAALILPFVIVDMTFFSANLLKLFEGAWVPLLFGVVMATMIWTWRRGAAILIAKTRRIEVPLRDLIHSLEKRPPHIVKGTAVFLTSDPSFVPTALLHNLKHNKVLHEHNVILTIETAPTPRVDLSERVYMEKVSDKFTAVRLRFGYMESPNVPKALAVARKLGWQFDIMSTSFFVSRRSLKPSAQSGMPQWQDHLFIAMSRSANDATDYFQIPTGRVVEVGTQVTI</sequence>
<evidence type="ECO:0000313" key="16">
    <source>
        <dbReference type="EMBL" id="TWC07415.1"/>
    </source>
</evidence>
<dbReference type="PANTHER" id="PTHR30540">
    <property type="entry name" value="OSMOTIC STRESS POTASSIUM TRANSPORTER"/>
    <property type="match status" value="1"/>
</dbReference>
<feature type="domain" description="K+ potassium transporter C-terminal" evidence="15">
    <location>
        <begin position="496"/>
        <end position="644"/>
    </location>
</feature>
<evidence type="ECO:0000256" key="3">
    <source>
        <dbReference type="ARBA" id="ARBA00022448"/>
    </source>
</evidence>
<dbReference type="Pfam" id="PF22776">
    <property type="entry name" value="K_trans_C"/>
    <property type="match status" value="1"/>
</dbReference>
<dbReference type="InterPro" id="IPR003855">
    <property type="entry name" value="K+_transporter"/>
</dbReference>
<evidence type="ECO:0000259" key="15">
    <source>
        <dbReference type="Pfam" id="PF22776"/>
    </source>
</evidence>
<evidence type="ECO:0000256" key="1">
    <source>
        <dbReference type="ARBA" id="ARBA00004141"/>
    </source>
</evidence>
<comment type="similarity">
    <text evidence="2 13">Belongs to the HAK/KUP transporter (TC 2.A.72) family.</text>
</comment>
<keyword evidence="3 13" id="KW-0813">Transport</keyword>
<protein>
    <recommendedName>
        <fullName evidence="13">Probable potassium transport system protein Kup</fullName>
    </recommendedName>
</protein>
<feature type="transmembrane region" description="Helical" evidence="13">
    <location>
        <begin position="70"/>
        <end position="93"/>
    </location>
</feature>
<feature type="transmembrane region" description="Helical" evidence="13">
    <location>
        <begin position="268"/>
        <end position="287"/>
    </location>
</feature>
<feature type="domain" description="K+ potassium transporter integral membrane" evidence="14">
    <location>
        <begin position="35"/>
        <end position="485"/>
    </location>
</feature>
<dbReference type="STRING" id="1755647.AS156_13455"/>
<dbReference type="InterPro" id="IPR053951">
    <property type="entry name" value="K_trans_N"/>
</dbReference>
<evidence type="ECO:0000256" key="2">
    <source>
        <dbReference type="ARBA" id="ARBA00007019"/>
    </source>
</evidence>
<keyword evidence="10 13" id="KW-1133">Transmembrane helix</keyword>
<feature type="transmembrane region" description="Helical" evidence="13">
    <location>
        <begin position="445"/>
        <end position="462"/>
    </location>
</feature>
<keyword evidence="8 13" id="KW-0769">Symport</keyword>
<feature type="transmembrane region" description="Helical" evidence="13">
    <location>
        <begin position="388"/>
        <end position="409"/>
    </location>
</feature>
<feature type="transmembrane region" description="Helical" evidence="13">
    <location>
        <begin position="163"/>
        <end position="179"/>
    </location>
</feature>
<dbReference type="Pfam" id="PF02705">
    <property type="entry name" value="K_trans"/>
    <property type="match status" value="1"/>
</dbReference>
<feature type="transmembrane region" description="Helical" evidence="13">
    <location>
        <begin position="124"/>
        <end position="151"/>
    </location>
</feature>
<dbReference type="InterPro" id="IPR023051">
    <property type="entry name" value="Kup"/>
</dbReference>
<dbReference type="AlphaFoldDB" id="A0A560MJ73"/>
<keyword evidence="17" id="KW-1185">Reference proteome</keyword>
<feature type="transmembrane region" description="Helical" evidence="13">
    <location>
        <begin position="191"/>
        <end position="211"/>
    </location>
</feature>
<dbReference type="GO" id="GO:0015079">
    <property type="term" value="F:potassium ion transmembrane transporter activity"/>
    <property type="evidence" value="ECO:0007669"/>
    <property type="project" value="UniProtKB-UniRule"/>
</dbReference>
<feature type="transmembrane region" description="Helical" evidence="13">
    <location>
        <begin position="223"/>
        <end position="247"/>
    </location>
</feature>
<comment type="subcellular location">
    <subcellularLocation>
        <location evidence="13">Cell membrane</location>
        <topology evidence="13">Multi-pass membrane protein</topology>
    </subcellularLocation>
    <subcellularLocation>
        <location evidence="1">Membrane</location>
        <topology evidence="1">Multi-pass membrane protein</topology>
    </subcellularLocation>
</comment>
<accession>A0A560MJ73</accession>
<keyword evidence="6 13" id="KW-0633">Potassium transport</keyword>
<dbReference type="PANTHER" id="PTHR30540:SF79">
    <property type="entry name" value="LOW AFFINITY POTASSIUM TRANSPORT SYSTEM PROTEIN KUP"/>
    <property type="match status" value="1"/>
</dbReference>
<dbReference type="Proteomes" id="UP000321304">
    <property type="component" value="Unassembled WGS sequence"/>
</dbReference>
<evidence type="ECO:0000256" key="4">
    <source>
        <dbReference type="ARBA" id="ARBA00022475"/>
    </source>
</evidence>
<dbReference type="RefSeq" id="WP_146984555.1">
    <property type="nucleotide sequence ID" value="NZ_VITY01000001.1"/>
</dbReference>
<evidence type="ECO:0000313" key="17">
    <source>
        <dbReference type="Proteomes" id="UP000321304"/>
    </source>
</evidence>
<evidence type="ECO:0000256" key="10">
    <source>
        <dbReference type="ARBA" id="ARBA00022989"/>
    </source>
</evidence>
<evidence type="ECO:0000256" key="8">
    <source>
        <dbReference type="ARBA" id="ARBA00022847"/>
    </source>
</evidence>
<comment type="caution">
    <text evidence="16">The sequence shown here is derived from an EMBL/GenBank/DDBJ whole genome shotgun (WGS) entry which is preliminary data.</text>
</comment>
<comment type="catalytic activity">
    <reaction evidence="13">
        <text>K(+)(in) + H(+)(in) = K(+)(out) + H(+)(out)</text>
        <dbReference type="Rhea" id="RHEA:28490"/>
        <dbReference type="ChEBI" id="CHEBI:15378"/>
        <dbReference type="ChEBI" id="CHEBI:29103"/>
    </reaction>
</comment>
<keyword evidence="11 13" id="KW-0406">Ion transport</keyword>
<organism evidence="16 17">
    <name type="scientific">Bradyrhizobium macuxiense</name>
    <dbReference type="NCBI Taxonomy" id="1755647"/>
    <lineage>
        <taxon>Bacteria</taxon>
        <taxon>Pseudomonadati</taxon>
        <taxon>Pseudomonadota</taxon>
        <taxon>Alphaproteobacteria</taxon>
        <taxon>Hyphomicrobiales</taxon>
        <taxon>Nitrobacteraceae</taxon>
        <taxon>Bradyrhizobium</taxon>
    </lineage>
</organism>
<keyword evidence="5" id="KW-0997">Cell inner membrane</keyword>
<dbReference type="HAMAP" id="MF_01522">
    <property type="entry name" value="Kup"/>
    <property type="match status" value="1"/>
</dbReference>
<proteinExistence type="inferred from homology"/>
<dbReference type="GO" id="GO:0005886">
    <property type="term" value="C:plasma membrane"/>
    <property type="evidence" value="ECO:0007669"/>
    <property type="project" value="UniProtKB-SubCell"/>
</dbReference>
<dbReference type="OrthoDB" id="9805577at2"/>